<dbReference type="InterPro" id="IPR052897">
    <property type="entry name" value="Sec-Metab_Biosynth_Hydrolase"/>
</dbReference>
<keyword evidence="3" id="KW-1185">Reference proteome</keyword>
<feature type="domain" description="AB hydrolase-1" evidence="1">
    <location>
        <begin position="10"/>
        <end position="232"/>
    </location>
</feature>
<dbReference type="SUPFAM" id="SSF53474">
    <property type="entry name" value="alpha/beta-Hydrolases"/>
    <property type="match status" value="1"/>
</dbReference>
<dbReference type="EMBL" id="JACSQD010000002">
    <property type="protein sequence ID" value="MBD7994976.1"/>
    <property type="molecule type" value="Genomic_DNA"/>
</dbReference>
<name>A0ABR8UR05_9MICC</name>
<evidence type="ECO:0000259" key="1">
    <source>
        <dbReference type="Pfam" id="PF12697"/>
    </source>
</evidence>
<organism evidence="2 3">
    <name type="scientific">Arthrobacter gallicola</name>
    <dbReference type="NCBI Taxonomy" id="2762225"/>
    <lineage>
        <taxon>Bacteria</taxon>
        <taxon>Bacillati</taxon>
        <taxon>Actinomycetota</taxon>
        <taxon>Actinomycetes</taxon>
        <taxon>Micrococcales</taxon>
        <taxon>Micrococcaceae</taxon>
        <taxon>Arthrobacter</taxon>
    </lineage>
</organism>
<keyword evidence="2" id="KW-0378">Hydrolase</keyword>
<dbReference type="PANTHER" id="PTHR37017:SF11">
    <property type="entry name" value="ESTERASE_LIPASE_THIOESTERASE DOMAIN-CONTAINING PROTEIN"/>
    <property type="match status" value="1"/>
</dbReference>
<proteinExistence type="predicted"/>
<reference evidence="2 3" key="1">
    <citation type="submission" date="2020-08" db="EMBL/GenBank/DDBJ databases">
        <title>A Genomic Blueprint of the Chicken Gut Microbiome.</title>
        <authorList>
            <person name="Gilroy R."/>
            <person name="Ravi A."/>
            <person name="Getino M."/>
            <person name="Pursley I."/>
            <person name="Horton D.L."/>
            <person name="Alikhan N.-F."/>
            <person name="Baker D."/>
            <person name="Gharbi K."/>
            <person name="Hall N."/>
            <person name="Watson M."/>
            <person name="Adriaenssens E.M."/>
            <person name="Foster-Nyarko E."/>
            <person name="Jarju S."/>
            <person name="Secka A."/>
            <person name="Antonio M."/>
            <person name="Oren A."/>
            <person name="Chaudhuri R."/>
            <person name="La Ragione R.M."/>
            <person name="Hildebrand F."/>
            <person name="Pallen M.J."/>
        </authorList>
    </citation>
    <scope>NUCLEOTIDE SEQUENCE [LARGE SCALE GENOMIC DNA]</scope>
    <source>
        <strain evidence="2 3">Sa2CUA1</strain>
    </source>
</reference>
<accession>A0ABR8UR05</accession>
<comment type="caution">
    <text evidence="2">The sequence shown here is derived from an EMBL/GenBank/DDBJ whole genome shotgun (WGS) entry which is preliminary data.</text>
</comment>
<dbReference type="InterPro" id="IPR029058">
    <property type="entry name" value="AB_hydrolase_fold"/>
</dbReference>
<dbReference type="PANTHER" id="PTHR37017">
    <property type="entry name" value="AB HYDROLASE-1 DOMAIN-CONTAINING PROTEIN-RELATED"/>
    <property type="match status" value="1"/>
</dbReference>
<dbReference type="Gene3D" id="3.40.50.1820">
    <property type="entry name" value="alpha/beta hydrolase"/>
    <property type="match status" value="1"/>
</dbReference>
<dbReference type="GO" id="GO:0016787">
    <property type="term" value="F:hydrolase activity"/>
    <property type="evidence" value="ECO:0007669"/>
    <property type="project" value="UniProtKB-KW"/>
</dbReference>
<dbReference type="Pfam" id="PF12697">
    <property type="entry name" value="Abhydrolase_6"/>
    <property type="match status" value="1"/>
</dbReference>
<protein>
    <submittedName>
        <fullName evidence="2">Alpha/beta hydrolase</fullName>
    </submittedName>
</protein>
<dbReference type="RefSeq" id="WP_191807312.1">
    <property type="nucleotide sequence ID" value="NZ_JACSQD010000002.1"/>
</dbReference>
<gene>
    <name evidence="2" type="ORF">H9639_06660</name>
</gene>
<evidence type="ECO:0000313" key="2">
    <source>
        <dbReference type="EMBL" id="MBD7994976.1"/>
    </source>
</evidence>
<evidence type="ECO:0000313" key="3">
    <source>
        <dbReference type="Proteomes" id="UP000609874"/>
    </source>
</evidence>
<dbReference type="Proteomes" id="UP000609874">
    <property type="component" value="Unassembled WGS sequence"/>
</dbReference>
<dbReference type="InterPro" id="IPR000073">
    <property type="entry name" value="AB_hydrolase_1"/>
</dbReference>
<sequence length="277" mass="29440">MTTDTQSPTILLIPGHWLGSWAWDEVLEHLTAMGRRAVPITLPGLDESDPERASRTLDDQAAAIEQAMAVDSGPVVIVAHSGANAPVSLVLDRHPSLIRRVIWVDSGPAASGTAFAPDAPAEMEELPLPPFEALGQQASLEGLSTGVLERFRSRAVPEPGPVLRQSVELSNDARFKVPTTLVCCSIPSSQMMELASSGHPVFAEVARLENMDLIDLPTGHWPMWSRPADLAEVLAAAASQAGYSAQAGAGSISWPCCIHKRVYRGWEPAPGCMAGDG</sequence>